<gene>
    <name evidence="3" type="ORF">P0Y53_22940</name>
</gene>
<dbReference type="InterPro" id="IPR012341">
    <property type="entry name" value="6hp_glycosidase-like_sf"/>
</dbReference>
<dbReference type="GO" id="GO:0005975">
    <property type="term" value="P:carbohydrate metabolic process"/>
    <property type="evidence" value="ECO:0007669"/>
    <property type="project" value="InterPro"/>
</dbReference>
<dbReference type="InterPro" id="IPR010905">
    <property type="entry name" value="Glyco_hydro_88"/>
</dbReference>
<dbReference type="Pfam" id="PF07470">
    <property type="entry name" value="Glyco_hydro_88"/>
    <property type="match status" value="1"/>
</dbReference>
<evidence type="ECO:0000256" key="1">
    <source>
        <dbReference type="ARBA" id="ARBA00022801"/>
    </source>
</evidence>
<proteinExistence type="predicted"/>
<accession>A0AAJ6BFQ3</accession>
<dbReference type="Proteomes" id="UP001220610">
    <property type="component" value="Chromosome"/>
</dbReference>
<feature type="chain" id="PRO_5042555430" evidence="2">
    <location>
        <begin position="23"/>
        <end position="379"/>
    </location>
</feature>
<dbReference type="EMBL" id="CP119311">
    <property type="protein sequence ID" value="WEK35358.1"/>
    <property type="molecule type" value="Genomic_DNA"/>
</dbReference>
<dbReference type="Gene3D" id="1.50.10.10">
    <property type="match status" value="1"/>
</dbReference>
<name>A0AAJ6BFQ3_9BACT</name>
<dbReference type="GO" id="GO:0016787">
    <property type="term" value="F:hydrolase activity"/>
    <property type="evidence" value="ECO:0007669"/>
    <property type="project" value="UniProtKB-KW"/>
</dbReference>
<dbReference type="InterPro" id="IPR052043">
    <property type="entry name" value="PolySaccharide_Degr_Enz"/>
</dbReference>
<protein>
    <submittedName>
        <fullName evidence="3">Glycoside hydrolase family 88 protein</fullName>
    </submittedName>
</protein>
<keyword evidence="1 3" id="KW-0378">Hydrolase</keyword>
<dbReference type="InterPro" id="IPR008928">
    <property type="entry name" value="6-hairpin_glycosidase_sf"/>
</dbReference>
<dbReference type="PANTHER" id="PTHR33886">
    <property type="entry name" value="UNSATURATED RHAMNOGALACTURONAN HYDROLASE (EUROFUNG)"/>
    <property type="match status" value="1"/>
</dbReference>
<evidence type="ECO:0000256" key="2">
    <source>
        <dbReference type="SAM" id="SignalP"/>
    </source>
</evidence>
<sequence>MKTVSPYLLLVILLLAGAIASAQSKPTATSRKSVKPDTKLSKRDILTVIQRTADWQLQHPTGKELNSWDYAPFYHGLMALYKTSMQQKYYDAIIDMGNTVRWEPLPRPYDANQLAIAQVFLELYELTGNKSMIDKSRYMMDMPMSRDLAPEVRFKDNKYWWEWWTWCDALYMAPPAYARLATITGQPRYMEYMVQNWWLTSDHLYSRTDSLFFRDDRFIEERSPNNKKIFWSRGNGWVVGGLARVLEYMPEDHPQRKRFVQQFVEMNHKLAGLQLDNGYWSQSLVDPAAYPQKETSGTAFFIYSMAWGINHHLLDKEKFLPVISKGWNALLEAVHTDGKLGYVQQVGDQPVDVKYEDAETYGSGAFILAGTALYQMLPD</sequence>
<evidence type="ECO:0000313" key="4">
    <source>
        <dbReference type="Proteomes" id="UP001220610"/>
    </source>
</evidence>
<reference evidence="3" key="1">
    <citation type="submission" date="2023-03" db="EMBL/GenBank/DDBJ databases">
        <title>Andean soil-derived lignocellulolytic bacterial consortium as a source of novel taxa and putative plastic-active enzymes.</title>
        <authorList>
            <person name="Diaz-Garcia L."/>
            <person name="Chuvochina M."/>
            <person name="Feuerriegel G."/>
            <person name="Bunk B."/>
            <person name="Sproer C."/>
            <person name="Streit W.R."/>
            <person name="Rodriguez L.M."/>
            <person name="Overmann J."/>
            <person name="Jimenez D.J."/>
        </authorList>
    </citation>
    <scope>NUCLEOTIDE SEQUENCE</scope>
    <source>
        <strain evidence="3">MAG 7</strain>
    </source>
</reference>
<organism evidence="3 4">
    <name type="scientific">Candidatus Pseudobacter hemicellulosilyticus</name>
    <dbReference type="NCBI Taxonomy" id="3121375"/>
    <lineage>
        <taxon>Bacteria</taxon>
        <taxon>Pseudomonadati</taxon>
        <taxon>Bacteroidota</taxon>
        <taxon>Chitinophagia</taxon>
        <taxon>Chitinophagales</taxon>
        <taxon>Chitinophagaceae</taxon>
        <taxon>Pseudobacter</taxon>
    </lineage>
</organism>
<dbReference type="SUPFAM" id="SSF48208">
    <property type="entry name" value="Six-hairpin glycosidases"/>
    <property type="match status" value="1"/>
</dbReference>
<feature type="signal peptide" evidence="2">
    <location>
        <begin position="1"/>
        <end position="22"/>
    </location>
</feature>
<dbReference type="AlphaFoldDB" id="A0AAJ6BFQ3"/>
<dbReference type="PANTHER" id="PTHR33886:SF8">
    <property type="entry name" value="UNSATURATED RHAMNOGALACTURONAN HYDROLASE (EUROFUNG)"/>
    <property type="match status" value="1"/>
</dbReference>
<keyword evidence="2" id="KW-0732">Signal</keyword>
<evidence type="ECO:0000313" key="3">
    <source>
        <dbReference type="EMBL" id="WEK35358.1"/>
    </source>
</evidence>